<dbReference type="Proteomes" id="UP001595947">
    <property type="component" value="Unassembled WGS sequence"/>
</dbReference>
<proteinExistence type="predicted"/>
<comment type="caution">
    <text evidence="4">The sequence shown here is derived from an EMBL/GenBank/DDBJ whole genome shotgun (WGS) entry which is preliminary data.</text>
</comment>
<dbReference type="InterPro" id="IPR027383">
    <property type="entry name" value="Znf_put"/>
</dbReference>
<dbReference type="InterPro" id="IPR041916">
    <property type="entry name" value="Anti_sigma_zinc_sf"/>
</dbReference>
<evidence type="ECO:0000256" key="1">
    <source>
        <dbReference type="ARBA" id="ARBA00023015"/>
    </source>
</evidence>
<accession>A0ABV9YJT4</accession>
<evidence type="ECO:0000259" key="3">
    <source>
        <dbReference type="Pfam" id="PF13490"/>
    </source>
</evidence>
<keyword evidence="5" id="KW-1185">Reference proteome</keyword>
<dbReference type="RefSeq" id="WP_378036233.1">
    <property type="nucleotide sequence ID" value="NZ_JBHSIV010000010.1"/>
</dbReference>
<feature type="domain" description="Putative zinc-finger" evidence="3">
    <location>
        <begin position="5"/>
        <end position="37"/>
    </location>
</feature>
<reference evidence="5" key="1">
    <citation type="journal article" date="2019" name="Int. J. Syst. Evol. Microbiol.">
        <title>The Global Catalogue of Microorganisms (GCM) 10K type strain sequencing project: providing services to taxonomists for standard genome sequencing and annotation.</title>
        <authorList>
            <consortium name="The Broad Institute Genomics Platform"/>
            <consortium name="The Broad Institute Genome Sequencing Center for Infectious Disease"/>
            <person name="Wu L."/>
            <person name="Ma J."/>
        </authorList>
    </citation>
    <scope>NUCLEOTIDE SEQUENCE [LARGE SCALE GENOMIC DNA]</scope>
    <source>
        <strain evidence="5">CGMCC 4.7093</strain>
    </source>
</reference>
<evidence type="ECO:0000256" key="2">
    <source>
        <dbReference type="ARBA" id="ARBA00023163"/>
    </source>
</evidence>
<evidence type="ECO:0000313" key="5">
    <source>
        <dbReference type="Proteomes" id="UP001595947"/>
    </source>
</evidence>
<keyword evidence="2" id="KW-0804">Transcription</keyword>
<evidence type="ECO:0000313" key="4">
    <source>
        <dbReference type="EMBL" id="MFC5062881.1"/>
    </source>
</evidence>
<dbReference type="Gene3D" id="1.10.10.1320">
    <property type="entry name" value="Anti-sigma factor, zinc-finger domain"/>
    <property type="match status" value="1"/>
</dbReference>
<keyword evidence="1" id="KW-0805">Transcription regulation</keyword>
<protein>
    <submittedName>
        <fullName evidence="4">Zf-HC2 domain-containing protein</fullName>
    </submittedName>
</protein>
<dbReference type="EMBL" id="JBHSIV010000010">
    <property type="protein sequence ID" value="MFC5062881.1"/>
    <property type="molecule type" value="Genomic_DNA"/>
</dbReference>
<sequence>MDRETWREVVSADLDGEATPAERAALEEHLAGCADCRRWAERAAVVTRRARTRPAEAAPDLVGIVLGDVPACGCAATCGCGCRQGRICRCAPMVA</sequence>
<gene>
    <name evidence="4" type="ORF">ACFPBZ_11740</name>
</gene>
<dbReference type="Pfam" id="PF13490">
    <property type="entry name" value="zf-HC2"/>
    <property type="match status" value="1"/>
</dbReference>
<organism evidence="4 5">
    <name type="scientific">Actinomycetospora atypica</name>
    <dbReference type="NCBI Taxonomy" id="1290095"/>
    <lineage>
        <taxon>Bacteria</taxon>
        <taxon>Bacillati</taxon>
        <taxon>Actinomycetota</taxon>
        <taxon>Actinomycetes</taxon>
        <taxon>Pseudonocardiales</taxon>
        <taxon>Pseudonocardiaceae</taxon>
        <taxon>Actinomycetospora</taxon>
    </lineage>
</organism>
<name>A0ABV9YJT4_9PSEU</name>